<dbReference type="PANTHER" id="PTHR47053:SF1">
    <property type="entry name" value="MUREIN DD-ENDOPEPTIDASE MEPH-RELATED"/>
    <property type="match status" value="1"/>
</dbReference>
<dbReference type="SUPFAM" id="SSF54001">
    <property type="entry name" value="Cysteine proteinases"/>
    <property type="match status" value="1"/>
</dbReference>
<dbReference type="AlphaFoldDB" id="A0A7K1YA00"/>
<comment type="similarity">
    <text evidence="1">Belongs to the peptidase C40 family.</text>
</comment>
<dbReference type="EMBL" id="WVHT01000004">
    <property type="protein sequence ID" value="MXV51394.1"/>
    <property type="molecule type" value="Genomic_DNA"/>
</dbReference>
<dbReference type="GO" id="GO:0006508">
    <property type="term" value="P:proteolysis"/>
    <property type="evidence" value="ECO:0007669"/>
    <property type="project" value="UniProtKB-KW"/>
</dbReference>
<organism evidence="6 7">
    <name type="scientific">Hufsiella arboris</name>
    <dbReference type="NCBI Taxonomy" id="2695275"/>
    <lineage>
        <taxon>Bacteria</taxon>
        <taxon>Pseudomonadati</taxon>
        <taxon>Bacteroidota</taxon>
        <taxon>Sphingobacteriia</taxon>
        <taxon>Sphingobacteriales</taxon>
        <taxon>Sphingobacteriaceae</taxon>
        <taxon>Hufsiella</taxon>
    </lineage>
</organism>
<dbReference type="PANTHER" id="PTHR47053">
    <property type="entry name" value="MUREIN DD-ENDOPEPTIDASE MEPH-RELATED"/>
    <property type="match status" value="1"/>
</dbReference>
<evidence type="ECO:0000259" key="5">
    <source>
        <dbReference type="PROSITE" id="PS51935"/>
    </source>
</evidence>
<evidence type="ECO:0000313" key="6">
    <source>
        <dbReference type="EMBL" id="MXV51394.1"/>
    </source>
</evidence>
<sequence length="176" mass="19656">MKYYSLICLLSMAFCSRPENKSNTVSLKSSHAIAVKDSIHINTMNVRSNDLISYAQTLKGIPYKYGSVDPNVGFDCSGFITYVFNHFHITVPRSTQEFSRVANRINVSRSKPGDLIIFTGTDSTKRSEGHMGIITETGANGINFIHSTSGKAYSVTTTPLNAYYQGRYLYVIRLFK</sequence>
<dbReference type="InterPro" id="IPR051202">
    <property type="entry name" value="Peptidase_C40"/>
</dbReference>
<dbReference type="PROSITE" id="PS51935">
    <property type="entry name" value="NLPC_P60"/>
    <property type="match status" value="1"/>
</dbReference>
<keyword evidence="2" id="KW-0645">Protease</keyword>
<reference evidence="6 7" key="1">
    <citation type="submission" date="2019-11" db="EMBL/GenBank/DDBJ databases">
        <title>Pedobacter sp. HMF7647 Genome sequencing and assembly.</title>
        <authorList>
            <person name="Kang H."/>
            <person name="Kim H."/>
            <person name="Joh K."/>
        </authorList>
    </citation>
    <scope>NUCLEOTIDE SEQUENCE [LARGE SCALE GENOMIC DNA]</scope>
    <source>
        <strain evidence="6 7">HMF7647</strain>
    </source>
</reference>
<evidence type="ECO:0000256" key="2">
    <source>
        <dbReference type="ARBA" id="ARBA00022670"/>
    </source>
</evidence>
<dbReference type="Pfam" id="PF00877">
    <property type="entry name" value="NLPC_P60"/>
    <property type="match status" value="1"/>
</dbReference>
<keyword evidence="4" id="KW-0788">Thiol protease</keyword>
<dbReference type="InterPro" id="IPR038765">
    <property type="entry name" value="Papain-like_cys_pep_sf"/>
</dbReference>
<evidence type="ECO:0000256" key="1">
    <source>
        <dbReference type="ARBA" id="ARBA00007074"/>
    </source>
</evidence>
<dbReference type="Gene3D" id="3.90.1720.10">
    <property type="entry name" value="endopeptidase domain like (from Nostoc punctiforme)"/>
    <property type="match status" value="1"/>
</dbReference>
<dbReference type="RefSeq" id="WP_160844565.1">
    <property type="nucleotide sequence ID" value="NZ_WVHT01000004.1"/>
</dbReference>
<accession>A0A7K1YA00</accession>
<dbReference type="Proteomes" id="UP000466586">
    <property type="component" value="Unassembled WGS sequence"/>
</dbReference>
<proteinExistence type="inferred from homology"/>
<comment type="caution">
    <text evidence="6">The sequence shown here is derived from an EMBL/GenBank/DDBJ whole genome shotgun (WGS) entry which is preliminary data.</text>
</comment>
<evidence type="ECO:0000256" key="3">
    <source>
        <dbReference type="ARBA" id="ARBA00022801"/>
    </source>
</evidence>
<keyword evidence="3" id="KW-0378">Hydrolase</keyword>
<evidence type="ECO:0000313" key="7">
    <source>
        <dbReference type="Proteomes" id="UP000466586"/>
    </source>
</evidence>
<dbReference type="InterPro" id="IPR000064">
    <property type="entry name" value="NLP_P60_dom"/>
</dbReference>
<keyword evidence="7" id="KW-1185">Reference proteome</keyword>
<feature type="domain" description="NlpC/P60" evidence="5">
    <location>
        <begin position="45"/>
        <end position="175"/>
    </location>
</feature>
<gene>
    <name evidence="6" type="ORF">GS399_10470</name>
</gene>
<protein>
    <submittedName>
        <fullName evidence="6">NlpC/P60 family protein</fullName>
    </submittedName>
</protein>
<dbReference type="GO" id="GO:0008234">
    <property type="term" value="F:cysteine-type peptidase activity"/>
    <property type="evidence" value="ECO:0007669"/>
    <property type="project" value="UniProtKB-KW"/>
</dbReference>
<evidence type="ECO:0000256" key="4">
    <source>
        <dbReference type="ARBA" id="ARBA00022807"/>
    </source>
</evidence>
<name>A0A7K1YA00_9SPHI</name>